<dbReference type="SMART" id="SM00827">
    <property type="entry name" value="PKS_AT"/>
    <property type="match status" value="1"/>
</dbReference>
<name>A0A379DEA0_9FIRM</name>
<dbReference type="Gene3D" id="3.40.366.10">
    <property type="entry name" value="Malonyl-Coenzyme A Acyl Carrier Protein, domain 2"/>
    <property type="match status" value="1"/>
</dbReference>
<organism evidence="7 8">
    <name type="scientific">Peptoniphilus indolicus</name>
    <dbReference type="NCBI Taxonomy" id="33030"/>
    <lineage>
        <taxon>Bacteria</taxon>
        <taxon>Bacillati</taxon>
        <taxon>Bacillota</taxon>
        <taxon>Tissierellia</taxon>
        <taxon>Tissierellales</taxon>
        <taxon>Peptoniphilaceae</taxon>
        <taxon>Peptoniphilus</taxon>
    </lineage>
</organism>
<dbReference type="InterPro" id="IPR024925">
    <property type="entry name" value="Malonyl_CoA-ACP_transAc"/>
</dbReference>
<reference evidence="7 8" key="1">
    <citation type="submission" date="2018-06" db="EMBL/GenBank/DDBJ databases">
        <authorList>
            <consortium name="Pathogen Informatics"/>
            <person name="Doyle S."/>
        </authorList>
    </citation>
    <scope>NUCLEOTIDE SEQUENCE [LARGE SCALE GENOMIC DNA]</scope>
    <source>
        <strain evidence="7 8">NCTC11088</strain>
    </source>
</reference>
<dbReference type="Proteomes" id="UP000254777">
    <property type="component" value="Unassembled WGS sequence"/>
</dbReference>
<dbReference type="PIRSF" id="PIRSF000446">
    <property type="entry name" value="Mct"/>
    <property type="match status" value="1"/>
</dbReference>
<dbReference type="PANTHER" id="PTHR42681">
    <property type="entry name" value="MALONYL-COA-ACYL CARRIER PROTEIN TRANSACYLASE, MITOCHONDRIAL"/>
    <property type="match status" value="1"/>
</dbReference>
<dbReference type="InterPro" id="IPR001227">
    <property type="entry name" value="Ac_transferase_dom_sf"/>
</dbReference>
<dbReference type="EMBL" id="UGTH01000001">
    <property type="protein sequence ID" value="SUB75882.1"/>
    <property type="molecule type" value="Genomic_DNA"/>
</dbReference>
<evidence type="ECO:0000256" key="1">
    <source>
        <dbReference type="ARBA" id="ARBA00022679"/>
    </source>
</evidence>
<evidence type="ECO:0000256" key="5">
    <source>
        <dbReference type="PIRSR" id="PIRSR000446-1"/>
    </source>
</evidence>
<evidence type="ECO:0000256" key="4">
    <source>
        <dbReference type="PIRNR" id="PIRNR000446"/>
    </source>
</evidence>
<gene>
    <name evidence="7" type="primary">pksC</name>
    <name evidence="7" type="ORF">NCTC11088_01686</name>
</gene>
<dbReference type="GO" id="GO:0006633">
    <property type="term" value="P:fatty acid biosynthetic process"/>
    <property type="evidence" value="ECO:0007669"/>
    <property type="project" value="TreeGrafter"/>
</dbReference>
<dbReference type="InterPro" id="IPR016036">
    <property type="entry name" value="Malonyl_transacylase_ACP-bd"/>
</dbReference>
<dbReference type="InterPro" id="IPR016035">
    <property type="entry name" value="Acyl_Trfase/lysoPLipase"/>
</dbReference>
<feature type="domain" description="Malonyl-CoA:ACP transacylase (MAT)" evidence="6">
    <location>
        <begin position="7"/>
        <end position="293"/>
    </location>
</feature>
<accession>A0A379DEA0</accession>
<dbReference type="Pfam" id="PF00698">
    <property type="entry name" value="Acyl_transf_1"/>
    <property type="match status" value="1"/>
</dbReference>
<evidence type="ECO:0000256" key="2">
    <source>
        <dbReference type="ARBA" id="ARBA00023315"/>
    </source>
</evidence>
<keyword evidence="1 4" id="KW-0808">Transferase</keyword>
<comment type="catalytic activity">
    <reaction evidence="3 4">
        <text>holo-[ACP] + malonyl-CoA = malonyl-[ACP] + CoA</text>
        <dbReference type="Rhea" id="RHEA:41792"/>
        <dbReference type="Rhea" id="RHEA-COMP:9623"/>
        <dbReference type="Rhea" id="RHEA-COMP:9685"/>
        <dbReference type="ChEBI" id="CHEBI:57287"/>
        <dbReference type="ChEBI" id="CHEBI:57384"/>
        <dbReference type="ChEBI" id="CHEBI:64479"/>
        <dbReference type="ChEBI" id="CHEBI:78449"/>
        <dbReference type="EC" id="2.3.1.39"/>
    </reaction>
</comment>
<comment type="similarity">
    <text evidence="4">Belongs to the fabD family.</text>
</comment>
<evidence type="ECO:0000259" key="6">
    <source>
        <dbReference type="SMART" id="SM00827"/>
    </source>
</evidence>
<protein>
    <recommendedName>
        <fullName evidence="4">Malonyl CoA-acyl carrier protein transacylase</fullName>
        <ecNumber evidence="4">2.3.1.39</ecNumber>
    </recommendedName>
</protein>
<dbReference type="InterPro" id="IPR050858">
    <property type="entry name" value="Mal-CoA-ACP_Trans/PKS_FabD"/>
</dbReference>
<dbReference type="SUPFAM" id="SSF55048">
    <property type="entry name" value="Probable ACP-binding domain of malonyl-CoA ACP transacylase"/>
    <property type="match status" value="1"/>
</dbReference>
<dbReference type="Gene3D" id="3.30.70.250">
    <property type="entry name" value="Malonyl-CoA ACP transacylase, ACP-binding"/>
    <property type="match status" value="1"/>
</dbReference>
<evidence type="ECO:0000313" key="7">
    <source>
        <dbReference type="EMBL" id="SUB75882.1"/>
    </source>
</evidence>
<sequence>MSKVAVVFGGQGSQYSGMGKKLLENYPEISNIYSILGKELSDISFNGDIEIISKTDNLQPIMLAFQLSVVKLIKENLNISATCGLSLGEYGALVLSEVIDEKAALELVKVRGFEMNLASNEVESGMLAVMNSNEDDLKNFINNNELKDRVYVANINSSKQIVISGEKTGIQKLQIILKENGIKAIPLKVSGAFHTPFMYSAAKNYKQFLKNVKFSEPKMDYYPNLSGEKYNGEEMVDLLCEQIVSPVLLYKTLKNMVDDGVDTFIEIGPGSVISSIVKKEFKGIDVQTLKNDDEIINYIERFKNGE</sequence>
<dbReference type="InterPro" id="IPR014043">
    <property type="entry name" value="Acyl_transferase_dom"/>
</dbReference>
<evidence type="ECO:0000313" key="8">
    <source>
        <dbReference type="Proteomes" id="UP000254777"/>
    </source>
</evidence>
<keyword evidence="2 4" id="KW-0012">Acyltransferase</keyword>
<dbReference type="PANTHER" id="PTHR42681:SF1">
    <property type="entry name" value="MALONYL-COA-ACYL CARRIER PROTEIN TRANSACYLASE, MITOCHONDRIAL"/>
    <property type="match status" value="1"/>
</dbReference>
<evidence type="ECO:0000256" key="3">
    <source>
        <dbReference type="ARBA" id="ARBA00048462"/>
    </source>
</evidence>
<feature type="active site" evidence="5">
    <location>
        <position position="86"/>
    </location>
</feature>
<dbReference type="RefSeq" id="WP_004821281.1">
    <property type="nucleotide sequence ID" value="NZ_UGTH01000001.1"/>
</dbReference>
<dbReference type="SUPFAM" id="SSF52151">
    <property type="entry name" value="FabD/lysophospholipase-like"/>
    <property type="match status" value="1"/>
</dbReference>
<dbReference type="GO" id="GO:0004314">
    <property type="term" value="F:[acyl-carrier-protein] S-malonyltransferase activity"/>
    <property type="evidence" value="ECO:0007669"/>
    <property type="project" value="UniProtKB-EC"/>
</dbReference>
<feature type="active site" evidence="5">
    <location>
        <position position="194"/>
    </location>
</feature>
<proteinExistence type="inferred from homology"/>
<dbReference type="AlphaFoldDB" id="A0A379DEA0"/>
<dbReference type="EC" id="2.3.1.39" evidence="4"/>